<comment type="caution">
    <text evidence="1">The sequence shown here is derived from an EMBL/GenBank/DDBJ whole genome shotgun (WGS) entry which is preliminary data.</text>
</comment>
<reference evidence="1 2" key="1">
    <citation type="submission" date="2023-11" db="EMBL/GenBank/DDBJ databases">
        <title>Lentzea sokolovensis, sp. nov., Lentzea kristufkii, sp. nov., and Lentzea miocenensis, sp. nov., rare actinobacteria from Sokolov Coal Basin, Miocene lacustrine sediment, Czech Republic.</title>
        <authorList>
            <person name="Lara A."/>
            <person name="Kotroba L."/>
            <person name="Nouioui I."/>
            <person name="Neumann-Schaal M."/>
            <person name="Mast Y."/>
            <person name="Chronakova A."/>
        </authorList>
    </citation>
    <scope>NUCLEOTIDE SEQUENCE [LARGE SCALE GENOMIC DNA]</scope>
    <source>
        <strain evidence="1 2">BCCO 10_0061</strain>
    </source>
</reference>
<sequence length="378" mass="41626">MTRIVIAGGGVSGLSLAAQLAVTDHRHPVVVVDDGSRPLSAMAWASWSDRPGLLDAAASRWFDRVRVHVGGRTTVLPLGHYRYRVVRGDDLLTVVRRFTDPLPHFTFHPGHVDRVEDGGVIVDGQHMRARWVFDSVAGTAEPAPEDARLIFRGWHVRSERAAFDAETPTLFDFRTSQVNGASFVYVLPVDAHHALVEHTSFTVPGAEQDPAAQEEALAEYLAEVVGTGGHEIERDEQAALPLCSRQVPRRHSGVLTIGAEAGLLKASTGYAYQRIQRDSEAIAESLRRNGHPFELPVSPARFRMFDGVLLDVITKEPAQLERAFGALFRFRTAEPALRFLDEATTPAQELRLFAGLPAATYLRAARRRSWPSAAPNVR</sequence>
<protein>
    <submittedName>
        <fullName evidence="1">Lycopene cyclase family protein</fullName>
    </submittedName>
</protein>
<keyword evidence="2" id="KW-1185">Reference proteome</keyword>
<dbReference type="EMBL" id="JAXAVU010000002">
    <property type="protein sequence ID" value="MDX8141431.1"/>
    <property type="molecule type" value="Genomic_DNA"/>
</dbReference>
<organism evidence="1 2">
    <name type="scientific">Lentzea sokolovensis</name>
    <dbReference type="NCBI Taxonomy" id="3095429"/>
    <lineage>
        <taxon>Bacteria</taxon>
        <taxon>Bacillati</taxon>
        <taxon>Actinomycetota</taxon>
        <taxon>Actinomycetes</taxon>
        <taxon>Pseudonocardiales</taxon>
        <taxon>Pseudonocardiaceae</taxon>
        <taxon>Lentzea</taxon>
    </lineage>
</organism>
<gene>
    <name evidence="1" type="ORF">SK854_04855</name>
</gene>
<dbReference type="RefSeq" id="WP_319973758.1">
    <property type="nucleotide sequence ID" value="NZ_JAXAVU010000002.1"/>
</dbReference>
<dbReference type="Pfam" id="PF05834">
    <property type="entry name" value="Lycopene_cycl"/>
    <property type="match status" value="1"/>
</dbReference>
<evidence type="ECO:0000313" key="2">
    <source>
        <dbReference type="Proteomes" id="UP001285352"/>
    </source>
</evidence>
<dbReference type="Proteomes" id="UP001285352">
    <property type="component" value="Unassembled WGS sequence"/>
</dbReference>
<accession>A0ABU4UPK8</accession>
<dbReference type="Gene3D" id="3.50.50.60">
    <property type="entry name" value="FAD/NAD(P)-binding domain"/>
    <property type="match status" value="1"/>
</dbReference>
<dbReference type="InterPro" id="IPR036188">
    <property type="entry name" value="FAD/NAD-bd_sf"/>
</dbReference>
<evidence type="ECO:0000313" key="1">
    <source>
        <dbReference type="EMBL" id="MDX8141431.1"/>
    </source>
</evidence>
<dbReference type="SUPFAM" id="SSF51905">
    <property type="entry name" value="FAD/NAD(P)-binding domain"/>
    <property type="match status" value="1"/>
</dbReference>
<proteinExistence type="predicted"/>
<name>A0ABU4UPK8_9PSEU</name>